<dbReference type="Pfam" id="PF11793">
    <property type="entry name" value="FANCL_C"/>
    <property type="match status" value="1"/>
</dbReference>
<keyword evidence="5" id="KW-1185">Reference proteome</keyword>
<reference evidence="4" key="1">
    <citation type="submission" date="2023-05" db="EMBL/GenBank/DDBJ databases">
        <title>Nepenthes gracilis genome sequencing.</title>
        <authorList>
            <person name="Fukushima K."/>
        </authorList>
    </citation>
    <scope>NUCLEOTIDE SEQUENCE</scope>
    <source>
        <strain evidence="4">SING2019-196</strain>
    </source>
</reference>
<evidence type="ECO:0000313" key="5">
    <source>
        <dbReference type="Proteomes" id="UP001279734"/>
    </source>
</evidence>
<dbReference type="EMBL" id="BSYO01000014">
    <property type="protein sequence ID" value="GMH14709.1"/>
    <property type="molecule type" value="Genomic_DNA"/>
</dbReference>
<dbReference type="Proteomes" id="UP001279734">
    <property type="component" value="Unassembled WGS sequence"/>
</dbReference>
<dbReference type="AlphaFoldDB" id="A0AAD3SPX1"/>
<dbReference type="InterPro" id="IPR013083">
    <property type="entry name" value="Znf_RING/FYVE/PHD"/>
</dbReference>
<dbReference type="CDD" id="cd23831">
    <property type="entry name" value="DRWD-N_FANCL"/>
    <property type="match status" value="1"/>
</dbReference>
<protein>
    <recommendedName>
        <fullName evidence="6">E3 ubiquitin-protein ligase FANCL</fullName>
    </recommendedName>
</protein>
<dbReference type="PANTHER" id="PTHR13206:SF0">
    <property type="entry name" value="E3 UBIQUITIN-PROTEIN LIGASE FANCL"/>
    <property type="match status" value="1"/>
</dbReference>
<dbReference type="InterPro" id="IPR044037">
    <property type="entry name" value="FANCL_d3"/>
</dbReference>
<evidence type="ECO:0000313" key="4">
    <source>
        <dbReference type="EMBL" id="GMH14709.1"/>
    </source>
</evidence>
<gene>
    <name evidence="4" type="ORF">Nepgr_016550</name>
</gene>
<dbReference type="GO" id="GO:0061630">
    <property type="term" value="F:ubiquitin protein ligase activity"/>
    <property type="evidence" value="ECO:0007669"/>
    <property type="project" value="TreeGrafter"/>
</dbReference>
<dbReference type="Gene3D" id="3.10.110.20">
    <property type="entry name" value="RWD domain-like"/>
    <property type="match status" value="1"/>
</dbReference>
<accession>A0AAD3SPX1</accession>
<evidence type="ECO:0000259" key="2">
    <source>
        <dbReference type="Pfam" id="PF18890"/>
    </source>
</evidence>
<proteinExistence type="predicted"/>
<evidence type="ECO:0000259" key="1">
    <source>
        <dbReference type="Pfam" id="PF11793"/>
    </source>
</evidence>
<dbReference type="GO" id="GO:0043240">
    <property type="term" value="C:Fanconi anaemia nuclear complex"/>
    <property type="evidence" value="ECO:0007669"/>
    <property type="project" value="InterPro"/>
</dbReference>
<name>A0AAD3SPX1_NEPGR</name>
<organism evidence="4 5">
    <name type="scientific">Nepenthes gracilis</name>
    <name type="common">Slender pitcher plant</name>
    <dbReference type="NCBI Taxonomy" id="150966"/>
    <lineage>
        <taxon>Eukaryota</taxon>
        <taxon>Viridiplantae</taxon>
        <taxon>Streptophyta</taxon>
        <taxon>Embryophyta</taxon>
        <taxon>Tracheophyta</taxon>
        <taxon>Spermatophyta</taxon>
        <taxon>Magnoliopsida</taxon>
        <taxon>eudicotyledons</taxon>
        <taxon>Gunneridae</taxon>
        <taxon>Pentapetalae</taxon>
        <taxon>Caryophyllales</taxon>
        <taxon>Nepenthaceae</taxon>
        <taxon>Nepenthes</taxon>
    </lineage>
</organism>
<dbReference type="InterPro" id="IPR016135">
    <property type="entry name" value="UBQ-conjugating_enzyme/RWD"/>
</dbReference>
<feature type="domain" description="FANCL UBC-like" evidence="2">
    <location>
        <begin position="20"/>
        <end position="108"/>
    </location>
</feature>
<dbReference type="CDD" id="cd23832">
    <property type="entry name" value="DRWD-C_FANCL"/>
    <property type="match status" value="1"/>
</dbReference>
<sequence length="295" mass="34040">MDLRLEMTQARCSDLAATSSFYRLVYSEIEECGWERLIWLSDDLSCLSFRIMDKKKRGHILEIRLDKSYPSCPPSIAADVPHIFNLKWSTNSRLKDVLRQFSEHLEKLQGFWDSLENIDKCLSVVGLEQQSHANSYRQINIGNDCCLILNIDANDPRSLPECRFMGSDHLVNSFRNKWRRNNKKWSKDQPLSVNLAIILETRLPGPRDAERDDQKFECGICYAQFLPTDEGFGDKSGCRTDYTCENANCGRAFHSICVGEWLQSITTTRRSYDFLFGNCPYCSEPVSVRINTKCE</sequence>
<evidence type="ECO:0000259" key="3">
    <source>
        <dbReference type="Pfam" id="PF18891"/>
    </source>
</evidence>
<dbReference type="GO" id="GO:0036297">
    <property type="term" value="P:interstrand cross-link repair"/>
    <property type="evidence" value="ECO:0007669"/>
    <property type="project" value="InterPro"/>
</dbReference>
<dbReference type="GO" id="GO:0006513">
    <property type="term" value="P:protein monoubiquitination"/>
    <property type="evidence" value="ECO:0007669"/>
    <property type="project" value="TreeGrafter"/>
</dbReference>
<feature type="domain" description="FANCL C-terminal" evidence="1">
    <location>
        <begin position="215"/>
        <end position="289"/>
    </location>
</feature>
<dbReference type="InterPro" id="IPR026850">
    <property type="entry name" value="FANCL_C"/>
</dbReference>
<dbReference type="Gene3D" id="3.10.110.10">
    <property type="entry name" value="Ubiquitin Conjugating Enzyme"/>
    <property type="match status" value="1"/>
</dbReference>
<feature type="domain" description="FANCL UBC-like" evidence="3">
    <location>
        <begin position="111"/>
        <end position="205"/>
    </location>
</feature>
<dbReference type="Pfam" id="PF18891">
    <property type="entry name" value="FANCL_d3"/>
    <property type="match status" value="1"/>
</dbReference>
<dbReference type="SUPFAM" id="SSF57850">
    <property type="entry name" value="RING/U-box"/>
    <property type="match status" value="1"/>
</dbReference>
<dbReference type="PANTHER" id="PTHR13206">
    <property type="entry name" value="UBIQUITIN LIGASE PROTEIN PHF9 FANCONI ANEMIA GROUP L PROTEIN"/>
    <property type="match status" value="1"/>
</dbReference>
<dbReference type="InterPro" id="IPR026848">
    <property type="entry name" value="Fancl"/>
</dbReference>
<evidence type="ECO:0008006" key="6">
    <source>
        <dbReference type="Google" id="ProtNLM"/>
    </source>
</evidence>
<dbReference type="Gene3D" id="3.30.40.10">
    <property type="entry name" value="Zinc/RING finger domain, C3HC4 (zinc finger)"/>
    <property type="match status" value="1"/>
</dbReference>
<dbReference type="InterPro" id="IPR043898">
    <property type="entry name" value="FANCL_d2"/>
</dbReference>
<dbReference type="Pfam" id="PF18890">
    <property type="entry name" value="FANCL_d2"/>
    <property type="match status" value="1"/>
</dbReference>
<dbReference type="SMART" id="SM01197">
    <property type="entry name" value="FANCL_C"/>
    <property type="match status" value="1"/>
</dbReference>
<comment type="caution">
    <text evidence="4">The sequence shown here is derived from an EMBL/GenBank/DDBJ whole genome shotgun (WGS) entry which is preliminary data.</text>
</comment>
<dbReference type="InterPro" id="IPR043003">
    <property type="entry name" value="FANCL_d3_sf"/>
</dbReference>